<proteinExistence type="predicted"/>
<protein>
    <submittedName>
        <fullName evidence="1">Uncharacterized protein</fullName>
    </submittedName>
</protein>
<evidence type="ECO:0000313" key="1">
    <source>
        <dbReference type="EMBL" id="SFD26867.1"/>
    </source>
</evidence>
<dbReference type="EMBL" id="FOLM01000012">
    <property type="protein sequence ID" value="SFD26867.1"/>
    <property type="molecule type" value="Genomic_DNA"/>
</dbReference>
<accession>A0A1I1QY06</accession>
<dbReference type="Proteomes" id="UP000199207">
    <property type="component" value="Unassembled WGS sequence"/>
</dbReference>
<dbReference type="AlphaFoldDB" id="A0A1I1QY06"/>
<dbReference type="STRING" id="910347.SAMN05421773_11270"/>
<name>A0A1I1QY06_9ACTN</name>
<evidence type="ECO:0000313" key="2">
    <source>
        <dbReference type="Proteomes" id="UP000199207"/>
    </source>
</evidence>
<keyword evidence="2" id="KW-1185">Reference proteome</keyword>
<dbReference type="RefSeq" id="WP_093840364.1">
    <property type="nucleotide sequence ID" value="NZ_FOLM01000012.1"/>
</dbReference>
<reference evidence="1 2" key="1">
    <citation type="submission" date="2016-10" db="EMBL/GenBank/DDBJ databases">
        <authorList>
            <person name="de Groot N.N."/>
        </authorList>
    </citation>
    <scope>NUCLEOTIDE SEQUENCE [LARGE SCALE GENOMIC DNA]</scope>
    <source>
        <strain evidence="1 2">CGMCC 4.5739</strain>
    </source>
</reference>
<organism evidence="1 2">
    <name type="scientific">Streptomyces aidingensis</name>
    <dbReference type="NCBI Taxonomy" id="910347"/>
    <lineage>
        <taxon>Bacteria</taxon>
        <taxon>Bacillati</taxon>
        <taxon>Actinomycetota</taxon>
        <taxon>Actinomycetes</taxon>
        <taxon>Kitasatosporales</taxon>
        <taxon>Streptomycetaceae</taxon>
        <taxon>Streptomyces</taxon>
    </lineage>
</organism>
<sequence>MFPRDAVILLTGETDLVNAAWRHFTAALGTRLDVSLTMYEHAARVMANEGCTVISVELHGPHGPHGPHCRVRTVEPAPDGTWQGGDGHHCGPDEAVPMALAIVEHGAAAGTGGGRDGGVAGEVTVG</sequence>
<gene>
    <name evidence="1" type="ORF">SAMN05421773_11270</name>
</gene>